<dbReference type="EMBL" id="FQUI01000005">
    <property type="protein sequence ID" value="SHE46334.1"/>
    <property type="molecule type" value="Genomic_DNA"/>
</dbReference>
<evidence type="ECO:0000256" key="1">
    <source>
        <dbReference type="ARBA" id="ARBA00009792"/>
    </source>
</evidence>
<reference evidence="6" key="1">
    <citation type="submission" date="2016-11" db="EMBL/GenBank/DDBJ databases">
        <authorList>
            <person name="Varghese N."/>
            <person name="Submissions S."/>
        </authorList>
    </citation>
    <scope>NUCLEOTIDE SEQUENCE [LARGE SCALE GENOMIC DNA]</scope>
    <source>
        <strain evidence="6">DSM 16785</strain>
    </source>
</reference>
<dbReference type="GO" id="GO:0006013">
    <property type="term" value="P:mannose metabolic process"/>
    <property type="evidence" value="ECO:0007669"/>
    <property type="project" value="InterPro"/>
</dbReference>
<dbReference type="GO" id="GO:0046872">
    <property type="term" value="F:metal ion binding"/>
    <property type="evidence" value="ECO:0007669"/>
    <property type="project" value="UniProtKB-KW"/>
</dbReference>
<dbReference type="InterPro" id="IPR000602">
    <property type="entry name" value="Glyco_hydro_38_N"/>
</dbReference>
<dbReference type="GO" id="GO:0004559">
    <property type="term" value="F:alpha-mannosidase activity"/>
    <property type="evidence" value="ECO:0007669"/>
    <property type="project" value="InterPro"/>
</dbReference>
<dbReference type="STRING" id="1122195.SAMN02745164_00465"/>
<dbReference type="PANTHER" id="PTHR46017:SF1">
    <property type="entry name" value="ALPHA-MANNOSIDASE 2C1"/>
    <property type="match status" value="1"/>
</dbReference>
<dbReference type="SUPFAM" id="SSF74650">
    <property type="entry name" value="Galactose mutarotase-like"/>
    <property type="match status" value="1"/>
</dbReference>
<evidence type="ECO:0000313" key="7">
    <source>
        <dbReference type="Proteomes" id="UP000184334"/>
    </source>
</evidence>
<dbReference type="Pfam" id="PF07748">
    <property type="entry name" value="Glyco_hydro_38C"/>
    <property type="match status" value="1"/>
</dbReference>
<dbReference type="SMART" id="SM00872">
    <property type="entry name" value="Alpha-mann_mid"/>
    <property type="match status" value="1"/>
</dbReference>
<dbReference type="AlphaFoldDB" id="A0A1M4TPK7"/>
<dbReference type="GO" id="GO:0030246">
    <property type="term" value="F:carbohydrate binding"/>
    <property type="evidence" value="ECO:0007669"/>
    <property type="project" value="InterPro"/>
</dbReference>
<dbReference type="InterPro" id="IPR037094">
    <property type="entry name" value="Glyco_hydro_38_cen_sf"/>
</dbReference>
<proteinExistence type="inferred from homology"/>
<dbReference type="PANTHER" id="PTHR46017">
    <property type="entry name" value="ALPHA-MANNOSIDASE 2C1"/>
    <property type="match status" value="1"/>
</dbReference>
<dbReference type="InterPro" id="IPR028995">
    <property type="entry name" value="Glyco_hydro_57/38_cen_sf"/>
</dbReference>
<evidence type="ECO:0000256" key="3">
    <source>
        <dbReference type="ARBA" id="ARBA00022801"/>
    </source>
</evidence>
<dbReference type="SUPFAM" id="SSF88713">
    <property type="entry name" value="Glycoside hydrolase/deacetylase"/>
    <property type="match status" value="1"/>
</dbReference>
<sequence length="992" mass="117129">MYHKIKHEVLRIEKIIEDIYPYQYIDIKSICNWEFENGINIKNVNSGFEWDYDKYPVKFKKKFKVPRGYYGEFWFGGETLIKIDGKPYGEINEYHKEIDLSFIADGKEHLFEAETVPYNLFGSPSKKRIFERSNLIKINFDVRKLIRYLIGIKQLIGNIKNNSLIDELSDLINNMFKFIKIPRETSLYLSTIERSPQLYNKLSNIWSKPSFDKFQGGILDVSEALSYLNNKLEYLRNKYPKVGKVYVTGHAHIDYAWLWPIEETKRKIKRTFSNATLLAKKYPYFTFIQSSPQMYEDIKNDINLFDQIKKLSDKGMWDQNGGMWVESDTKIPSIESLIRQFYYAQKFFKENFGKYSNVCWLPDVFGFSWILPQIAKQAGIKYFFTTKLTWNEKNEFPYDICYWRGIDGSEILYHSFNNPKEGYNGHLDAECVLKTFNNFRNRDIFDGTLLTYGYGDGGGGPSEIHMIDFEVTNNLPYVPNLISTTGSKFFETLNNDIKNKEIPIWDNELYFEFHRATHFSQLKTKKLHKLLEDELFFTEYILALENKSSKMLEKSWKILLTREFHDIIPGSSIKEVYEESESSLQKEIENCKGIIIEELEISNEAVLVNYGNYSSDNYFITDKSFKLPSQKTYDGKYLYIISPLNKFSNKKLEKGKPYIQKKESDKTYNLENNNYFIEILKDGIKVYDKKKKRSLFKDKGNILMIYDDVPLAWGAWDIDYNYKYFGEKLEIKDIKIVEDGIFRKVIRTYYEYDGTDIMQYISLVEDSNRIDIKTVVNWNLRKKLLKVLFPVDVLSRYARFDISGGYITRPVHKNTSYEKAMFEVYMHRWMEISEPDFGVAILNDGIYSASVDHNVLGLSLIHGPIYPDLKADDGKHEFLYSIMSHSNNLEEIYVESERLNKPLRILNKKIKIVDKFIDFSPLKVVSVFKAKNRLIIRLVEVEGKRGLCDFNIKFDYKKVYLSDILLDKLKELESSKFYYKPFKIYTLIFEEE</sequence>
<evidence type="ECO:0000313" key="6">
    <source>
        <dbReference type="EMBL" id="SHE46334.1"/>
    </source>
</evidence>
<dbReference type="Gene3D" id="1.20.1270.50">
    <property type="entry name" value="Glycoside hydrolase family 38, central domain"/>
    <property type="match status" value="1"/>
</dbReference>
<dbReference type="GO" id="GO:0009313">
    <property type="term" value="P:oligosaccharide catabolic process"/>
    <property type="evidence" value="ECO:0007669"/>
    <property type="project" value="TreeGrafter"/>
</dbReference>
<dbReference type="InterPro" id="IPR011682">
    <property type="entry name" value="Glyco_hydro_38_C"/>
</dbReference>
<dbReference type="InterPro" id="IPR041147">
    <property type="entry name" value="GH38_C"/>
</dbReference>
<dbReference type="Pfam" id="PF01074">
    <property type="entry name" value="Glyco_hydro_38N"/>
    <property type="match status" value="1"/>
</dbReference>
<organism evidence="6 7">
    <name type="scientific">Marinitoga hydrogenitolerans (strain DSM 16785 / JCM 12826 / AT1271)</name>
    <dbReference type="NCBI Taxonomy" id="1122195"/>
    <lineage>
        <taxon>Bacteria</taxon>
        <taxon>Thermotogati</taxon>
        <taxon>Thermotogota</taxon>
        <taxon>Thermotogae</taxon>
        <taxon>Petrotogales</taxon>
        <taxon>Petrotogaceae</taxon>
        <taxon>Marinitoga</taxon>
    </lineage>
</organism>
<keyword evidence="7" id="KW-1185">Reference proteome</keyword>
<comment type="similarity">
    <text evidence="1">Belongs to the glycosyl hydrolase 38 family.</text>
</comment>
<dbReference type="RefSeq" id="WP_072863050.1">
    <property type="nucleotide sequence ID" value="NZ_FQUI01000005.1"/>
</dbReference>
<evidence type="ECO:0000256" key="2">
    <source>
        <dbReference type="ARBA" id="ARBA00022723"/>
    </source>
</evidence>
<accession>A0A1M4TPK7</accession>
<evidence type="ECO:0000259" key="5">
    <source>
        <dbReference type="SMART" id="SM00872"/>
    </source>
</evidence>
<dbReference type="InterPro" id="IPR015341">
    <property type="entry name" value="Glyco_hydro_38_cen"/>
</dbReference>
<protein>
    <submittedName>
        <fullName evidence="6">Alpha-mannosidase</fullName>
    </submittedName>
</protein>
<keyword evidence="4" id="KW-0326">Glycosidase</keyword>
<keyword evidence="3" id="KW-0378">Hydrolase</keyword>
<dbReference type="InterPro" id="IPR011330">
    <property type="entry name" value="Glyco_hydro/deAcase_b/a-brl"/>
</dbReference>
<dbReference type="CDD" id="cd10789">
    <property type="entry name" value="GH38N_AMII_ER_cytosolic"/>
    <property type="match status" value="1"/>
</dbReference>
<keyword evidence="2" id="KW-0479">Metal-binding</keyword>
<comment type="caution">
    <text evidence="6">The sequence shown here is derived from an EMBL/GenBank/DDBJ whole genome shotgun (WGS) entry which is preliminary data.</text>
</comment>
<dbReference type="FunFam" id="3.20.110.10:FF:000002">
    <property type="entry name" value="alpha-mannosidase 2C1 isoform X1"/>
    <property type="match status" value="1"/>
</dbReference>
<name>A0A1M4TPK7_MARH1</name>
<feature type="domain" description="Glycoside hydrolase family 38 central" evidence="5">
    <location>
        <begin position="512"/>
        <end position="584"/>
    </location>
</feature>
<gene>
    <name evidence="6" type="ORF">SAMN02745164_00465</name>
</gene>
<dbReference type="Gene3D" id="2.70.98.30">
    <property type="entry name" value="Golgi alpha-mannosidase II, domain 4"/>
    <property type="match status" value="1"/>
</dbReference>
<dbReference type="Proteomes" id="UP000184334">
    <property type="component" value="Unassembled WGS sequence"/>
</dbReference>
<dbReference type="Pfam" id="PF17677">
    <property type="entry name" value="Glyco_hydro38C2"/>
    <property type="match status" value="1"/>
</dbReference>
<evidence type="ECO:0000256" key="4">
    <source>
        <dbReference type="ARBA" id="ARBA00023295"/>
    </source>
</evidence>
<dbReference type="Pfam" id="PF09261">
    <property type="entry name" value="Alpha-mann_mid"/>
    <property type="match status" value="1"/>
</dbReference>
<dbReference type="Gene3D" id="3.20.110.10">
    <property type="entry name" value="Glycoside hydrolase 38, N terminal domain"/>
    <property type="match status" value="1"/>
</dbReference>
<dbReference type="InterPro" id="IPR011013">
    <property type="entry name" value="Gal_mutarotase_sf_dom"/>
</dbReference>
<dbReference type="SUPFAM" id="SSF88688">
    <property type="entry name" value="Families 57/38 glycoside transferase middle domain"/>
    <property type="match status" value="1"/>
</dbReference>
<dbReference type="InterPro" id="IPR027291">
    <property type="entry name" value="Glyco_hydro_38_N_sf"/>
</dbReference>
<dbReference type="OrthoDB" id="9772207at2"/>